<dbReference type="InterPro" id="IPR013216">
    <property type="entry name" value="Methyltransf_11"/>
</dbReference>
<keyword evidence="2" id="KW-0489">Methyltransferase</keyword>
<dbReference type="EMBL" id="CP040602">
    <property type="protein sequence ID" value="QCU90368.1"/>
    <property type="molecule type" value="Genomic_DNA"/>
</dbReference>
<dbReference type="Gene3D" id="3.40.50.150">
    <property type="entry name" value="Vaccinia Virus protein VP39"/>
    <property type="match status" value="1"/>
</dbReference>
<evidence type="ECO:0000259" key="1">
    <source>
        <dbReference type="Pfam" id="PF08241"/>
    </source>
</evidence>
<keyword evidence="2" id="KW-0808">Transferase</keyword>
<reference evidence="2 3" key="1">
    <citation type="submission" date="2019-05" db="EMBL/GenBank/DDBJ databases">
        <title>Thiomicrorhabdus sediminis sp. nov, a novel sulfur-oxidizing bacterium isolated from coastal sediment.</title>
        <authorList>
            <person name="Liu X."/>
        </authorList>
    </citation>
    <scope>NUCLEOTIDE SEQUENCE [LARGE SCALE GENOMIC DNA]</scope>
    <source>
        <strain evidence="2 3">G1</strain>
    </source>
</reference>
<proteinExistence type="predicted"/>
<dbReference type="GO" id="GO:0008757">
    <property type="term" value="F:S-adenosylmethionine-dependent methyltransferase activity"/>
    <property type="evidence" value="ECO:0007669"/>
    <property type="project" value="InterPro"/>
</dbReference>
<dbReference type="SUPFAM" id="SSF53335">
    <property type="entry name" value="S-adenosyl-L-methionine-dependent methyltransferases"/>
    <property type="match status" value="1"/>
</dbReference>
<protein>
    <submittedName>
        <fullName evidence="2">Methyltransferase domain-containing protein</fullName>
    </submittedName>
</protein>
<sequence>MTKGFQHFLKHWFHCNSGKRLFEQEKNLLDEALKNLFGYFAVQLGCVSQENLFANSRIQDKVMIDESVAHETAKKEQVHWVQAETDFLPIGRSAVDVVLLPHTLEAVDDPYYLLRQVDNMLRPEGHIVLSGFNPWGCLSFRMKHLSGSKDFKQAHFRRASRIGEWLEVLGYEVTSVRYTSVMCFNAYQKYPKWVKAIEFVERALCRIGLNFGNSYCLVAKKRVDMPTLVGLKWQLPSWRGLKSGAPLSSKNWHNRDKEKNRR</sequence>
<evidence type="ECO:0000313" key="2">
    <source>
        <dbReference type="EMBL" id="QCU90368.1"/>
    </source>
</evidence>
<dbReference type="KEGG" id="thig:FE785_06850"/>
<keyword evidence="3" id="KW-1185">Reference proteome</keyword>
<dbReference type="InterPro" id="IPR029063">
    <property type="entry name" value="SAM-dependent_MTases_sf"/>
</dbReference>
<gene>
    <name evidence="2" type="ORF">FE785_06850</name>
</gene>
<dbReference type="RefSeq" id="WP_138565043.1">
    <property type="nucleotide sequence ID" value="NZ_CP040602.1"/>
</dbReference>
<name>A0A4P9K677_9GAMM</name>
<accession>A0A4P9K677</accession>
<organism evidence="2 3">
    <name type="scientific">Thiomicrorhabdus sediminis</name>
    <dbReference type="NCBI Taxonomy" id="2580412"/>
    <lineage>
        <taxon>Bacteria</taxon>
        <taxon>Pseudomonadati</taxon>
        <taxon>Pseudomonadota</taxon>
        <taxon>Gammaproteobacteria</taxon>
        <taxon>Thiotrichales</taxon>
        <taxon>Piscirickettsiaceae</taxon>
        <taxon>Thiomicrorhabdus</taxon>
    </lineage>
</organism>
<dbReference type="GO" id="GO:0032259">
    <property type="term" value="P:methylation"/>
    <property type="evidence" value="ECO:0007669"/>
    <property type="project" value="UniProtKB-KW"/>
</dbReference>
<dbReference type="Pfam" id="PF08241">
    <property type="entry name" value="Methyltransf_11"/>
    <property type="match status" value="1"/>
</dbReference>
<feature type="domain" description="Methyltransferase type 11" evidence="1">
    <location>
        <begin position="68"/>
        <end position="129"/>
    </location>
</feature>
<dbReference type="OrthoDB" id="6191410at2"/>
<dbReference type="Proteomes" id="UP000304864">
    <property type="component" value="Chromosome"/>
</dbReference>
<dbReference type="AlphaFoldDB" id="A0A4P9K677"/>
<evidence type="ECO:0000313" key="3">
    <source>
        <dbReference type="Proteomes" id="UP000304864"/>
    </source>
</evidence>